<dbReference type="AlphaFoldDB" id="A0AAV7W805"/>
<dbReference type="EMBL" id="JANPWB010000002">
    <property type="protein sequence ID" value="KAJ1209106.1"/>
    <property type="molecule type" value="Genomic_DNA"/>
</dbReference>
<evidence type="ECO:0000256" key="1">
    <source>
        <dbReference type="SAM" id="MobiDB-lite"/>
    </source>
</evidence>
<evidence type="ECO:0000313" key="3">
    <source>
        <dbReference type="Proteomes" id="UP001066276"/>
    </source>
</evidence>
<keyword evidence="3" id="KW-1185">Reference proteome</keyword>
<protein>
    <submittedName>
        <fullName evidence="2">Uncharacterized protein</fullName>
    </submittedName>
</protein>
<proteinExistence type="predicted"/>
<gene>
    <name evidence="2" type="ORF">NDU88_004485</name>
</gene>
<organism evidence="2 3">
    <name type="scientific">Pleurodeles waltl</name>
    <name type="common">Iberian ribbed newt</name>
    <dbReference type="NCBI Taxonomy" id="8319"/>
    <lineage>
        <taxon>Eukaryota</taxon>
        <taxon>Metazoa</taxon>
        <taxon>Chordata</taxon>
        <taxon>Craniata</taxon>
        <taxon>Vertebrata</taxon>
        <taxon>Euteleostomi</taxon>
        <taxon>Amphibia</taxon>
        <taxon>Batrachia</taxon>
        <taxon>Caudata</taxon>
        <taxon>Salamandroidea</taxon>
        <taxon>Salamandridae</taxon>
        <taxon>Pleurodelinae</taxon>
        <taxon>Pleurodeles</taxon>
    </lineage>
</organism>
<comment type="caution">
    <text evidence="2">The sequence shown here is derived from an EMBL/GenBank/DDBJ whole genome shotgun (WGS) entry which is preliminary data.</text>
</comment>
<name>A0AAV7W805_PLEWA</name>
<feature type="region of interest" description="Disordered" evidence="1">
    <location>
        <begin position="119"/>
        <end position="139"/>
    </location>
</feature>
<feature type="region of interest" description="Disordered" evidence="1">
    <location>
        <begin position="62"/>
        <end position="88"/>
    </location>
</feature>
<accession>A0AAV7W805</accession>
<dbReference type="Proteomes" id="UP001066276">
    <property type="component" value="Chromosome 1_2"/>
</dbReference>
<evidence type="ECO:0000313" key="2">
    <source>
        <dbReference type="EMBL" id="KAJ1209106.1"/>
    </source>
</evidence>
<reference evidence="2" key="1">
    <citation type="journal article" date="2022" name="bioRxiv">
        <title>Sequencing and chromosome-scale assembly of the giantPleurodeles waltlgenome.</title>
        <authorList>
            <person name="Brown T."/>
            <person name="Elewa A."/>
            <person name="Iarovenko S."/>
            <person name="Subramanian E."/>
            <person name="Araus A.J."/>
            <person name="Petzold A."/>
            <person name="Susuki M."/>
            <person name="Suzuki K.-i.T."/>
            <person name="Hayashi T."/>
            <person name="Toyoda A."/>
            <person name="Oliveira C."/>
            <person name="Osipova E."/>
            <person name="Leigh N.D."/>
            <person name="Simon A."/>
            <person name="Yun M.H."/>
        </authorList>
    </citation>
    <scope>NUCLEOTIDE SEQUENCE</scope>
    <source>
        <strain evidence="2">20211129_DDA</strain>
        <tissue evidence="2">Liver</tissue>
    </source>
</reference>
<sequence>MDAAAPEMISEVLGAYHHTQHRMCQILATLEQNQRLQVAHHQEAMEQWKQFNATMASISGELQHQYHSQPESSTHLQALTTSQGTALPSTSTAATGLVALAEDTQETGTPTPEAQLQLYSVPSDPDMPLKHQPRPSPGLGSDSVLKCLPCLPLCYLIDMPLPSHHLPVATWTKPQFYQLLST</sequence>